<gene>
    <name evidence="1" type="ORF">A3770_07p48580</name>
</gene>
<organism evidence="1 2">
    <name type="scientific">Chloropicon primus</name>
    <dbReference type="NCBI Taxonomy" id="1764295"/>
    <lineage>
        <taxon>Eukaryota</taxon>
        <taxon>Viridiplantae</taxon>
        <taxon>Chlorophyta</taxon>
        <taxon>Chloropicophyceae</taxon>
        <taxon>Chloropicales</taxon>
        <taxon>Chloropicaceae</taxon>
        <taxon>Chloropicon</taxon>
    </lineage>
</organism>
<dbReference type="EMBL" id="CP031040">
    <property type="protein sequence ID" value="QDZ22340.1"/>
    <property type="molecule type" value="Genomic_DNA"/>
</dbReference>
<accession>A0A5B8MSH7</accession>
<evidence type="ECO:0000313" key="1">
    <source>
        <dbReference type="EMBL" id="QDZ22340.1"/>
    </source>
</evidence>
<keyword evidence="2" id="KW-1185">Reference proteome</keyword>
<evidence type="ECO:0000313" key="2">
    <source>
        <dbReference type="Proteomes" id="UP000316726"/>
    </source>
</evidence>
<proteinExistence type="predicted"/>
<dbReference type="PANTHER" id="PTHR35690">
    <property type="entry name" value="OS01G0363500 PROTEIN"/>
    <property type="match status" value="1"/>
</dbReference>
<dbReference type="OrthoDB" id="44190at2759"/>
<evidence type="ECO:0008006" key="3">
    <source>
        <dbReference type="Google" id="ProtNLM"/>
    </source>
</evidence>
<protein>
    <recommendedName>
        <fullName evidence="3">Plastid lipid-associated protein/fibrillin conserved domain-containing protein</fullName>
    </recommendedName>
</protein>
<dbReference type="PANTHER" id="PTHR35690:SF1">
    <property type="entry name" value="OS01G0363500 PROTEIN"/>
    <property type="match status" value="1"/>
</dbReference>
<dbReference type="Proteomes" id="UP000316726">
    <property type="component" value="Chromosome 7"/>
</dbReference>
<sequence>MDDLALVKKVALSGSKFQMISAREMFESLVKLNQIKTKKPDDLSEILAGDDGEGKGSFWKLVFTVSKSNLNQATSKGLGSVSGNGGSFFPVTAVQNWNNANMRIQNGIFILGVFSLIFSGDFELVNKSGILYFDFDRLDIALGPIKFGFDLPPDEKRAGKKRPFFVWVHADQDIAIARGRGGGLAVWKRVDQEYREEEGVYSS</sequence>
<name>A0A5B8MSH7_9CHLO</name>
<dbReference type="AlphaFoldDB" id="A0A5B8MSH7"/>
<reference evidence="1 2" key="1">
    <citation type="submission" date="2018-07" db="EMBL/GenBank/DDBJ databases">
        <title>The complete nuclear genome of the prasinophyte Chloropicon primus (CCMP1205).</title>
        <authorList>
            <person name="Pombert J.-F."/>
            <person name="Otis C."/>
            <person name="Turmel M."/>
            <person name="Lemieux C."/>
        </authorList>
    </citation>
    <scope>NUCLEOTIDE SEQUENCE [LARGE SCALE GENOMIC DNA]</scope>
    <source>
        <strain evidence="1 2">CCMP1205</strain>
    </source>
</reference>